<gene>
    <name evidence="10" type="ORF">TGEB3V08_LOCUS9589</name>
</gene>
<dbReference type="EMBL" id="OE844575">
    <property type="protein sequence ID" value="CAD7605694.1"/>
    <property type="molecule type" value="Genomic_DNA"/>
</dbReference>
<name>A0A7R9PQU6_TIMGE</name>
<evidence type="ECO:0000256" key="1">
    <source>
        <dbReference type="ARBA" id="ARBA00006529"/>
    </source>
</evidence>
<sequence>MVDPRTLGQGRFGKVYTVVNNQTGDLMAMKEIQLQPNDHRTIRRVTEELRIFEGIQHYNLVRYYGVEIHREEMLIFMEFCAEGTLESLVVATENGLPEALIRRYTLQMLLGVSELHNHGIVHRDIKSANIFLTDEGNGLKLGDFGSAAKIKAHTTMVGELQGFVGTQANRLGQKMFKESLLENVIERHDSQADVVCVRLSGATANLHVADACYHKDNYKTVTNARNIIQSHISKLTGATTLGLAVKLNHRFGSKELVSLIHDYGYFSTYDKVLKFKKSAAKYIGEQEFILRGLEANNCKISAWFDNYDLQIFTPNAYMAPEVFMKTNTEGHGRAADVWSVGCVVIEMASGKRPWSEYDSNYQVMFKVGMGESPAVPDSLSEEGEQFLELCLQHDPRNRGTANELLHHNFVKVYGLYSAEESPFITPGCSSSETRCFQPWDF</sequence>
<dbReference type="InterPro" id="IPR017441">
    <property type="entry name" value="Protein_kinase_ATP_BS"/>
</dbReference>
<dbReference type="PANTHER" id="PTHR48016">
    <property type="entry name" value="MAP KINASE KINASE KINASE SSK2-RELATED-RELATED"/>
    <property type="match status" value="1"/>
</dbReference>
<dbReference type="PROSITE" id="PS00107">
    <property type="entry name" value="PROTEIN_KINASE_ATP"/>
    <property type="match status" value="1"/>
</dbReference>
<dbReference type="SMART" id="SM00220">
    <property type="entry name" value="S_TKc"/>
    <property type="match status" value="1"/>
</dbReference>
<evidence type="ECO:0000259" key="9">
    <source>
        <dbReference type="PROSITE" id="PS50011"/>
    </source>
</evidence>
<feature type="binding site" evidence="7">
    <location>
        <position position="30"/>
    </location>
    <ligand>
        <name>ATP</name>
        <dbReference type="ChEBI" id="CHEBI:30616"/>
    </ligand>
</feature>
<keyword evidence="2 8" id="KW-0723">Serine/threonine-protein kinase</keyword>
<dbReference type="AlphaFoldDB" id="A0A7R9PQU6"/>
<dbReference type="InterPro" id="IPR008271">
    <property type="entry name" value="Ser/Thr_kinase_AS"/>
</dbReference>
<proteinExistence type="inferred from homology"/>
<evidence type="ECO:0000256" key="4">
    <source>
        <dbReference type="ARBA" id="ARBA00022741"/>
    </source>
</evidence>
<dbReference type="InterPro" id="IPR000719">
    <property type="entry name" value="Prot_kinase_dom"/>
</dbReference>
<comment type="similarity">
    <text evidence="1">Belongs to the protein kinase superfamily. STE Ser/Thr protein kinase family. MAP kinase kinase kinase subfamily.</text>
</comment>
<evidence type="ECO:0000256" key="2">
    <source>
        <dbReference type="ARBA" id="ARBA00022527"/>
    </source>
</evidence>
<evidence type="ECO:0000256" key="5">
    <source>
        <dbReference type="ARBA" id="ARBA00022777"/>
    </source>
</evidence>
<organism evidence="10">
    <name type="scientific">Timema genevievae</name>
    <name type="common">Walking stick</name>
    <dbReference type="NCBI Taxonomy" id="629358"/>
    <lineage>
        <taxon>Eukaryota</taxon>
        <taxon>Metazoa</taxon>
        <taxon>Ecdysozoa</taxon>
        <taxon>Arthropoda</taxon>
        <taxon>Hexapoda</taxon>
        <taxon>Insecta</taxon>
        <taxon>Pterygota</taxon>
        <taxon>Neoptera</taxon>
        <taxon>Polyneoptera</taxon>
        <taxon>Phasmatodea</taxon>
        <taxon>Timematodea</taxon>
        <taxon>Timematoidea</taxon>
        <taxon>Timematidae</taxon>
        <taxon>Timema</taxon>
    </lineage>
</organism>
<dbReference type="PANTHER" id="PTHR48016:SF32">
    <property type="entry name" value="MITOGEN-ACTIVATED PROTEIN KINASE KINASE KINASE 4"/>
    <property type="match status" value="1"/>
</dbReference>
<keyword evidence="5" id="KW-0418">Kinase</keyword>
<evidence type="ECO:0000256" key="6">
    <source>
        <dbReference type="ARBA" id="ARBA00022840"/>
    </source>
</evidence>
<evidence type="ECO:0000256" key="3">
    <source>
        <dbReference type="ARBA" id="ARBA00022679"/>
    </source>
</evidence>
<evidence type="ECO:0000256" key="8">
    <source>
        <dbReference type="RuleBase" id="RU000304"/>
    </source>
</evidence>
<keyword evidence="4 7" id="KW-0547">Nucleotide-binding</keyword>
<accession>A0A7R9PQU6</accession>
<dbReference type="Pfam" id="PF00069">
    <property type="entry name" value="Pkinase"/>
    <property type="match status" value="2"/>
</dbReference>
<evidence type="ECO:0000256" key="7">
    <source>
        <dbReference type="PROSITE-ProRule" id="PRU10141"/>
    </source>
</evidence>
<evidence type="ECO:0000313" key="10">
    <source>
        <dbReference type="EMBL" id="CAD7605694.1"/>
    </source>
</evidence>
<feature type="domain" description="Protein kinase" evidence="9">
    <location>
        <begin position="1"/>
        <end position="410"/>
    </location>
</feature>
<keyword evidence="6 7" id="KW-0067">ATP-binding</keyword>
<dbReference type="Gene3D" id="1.10.510.10">
    <property type="entry name" value="Transferase(Phosphotransferase) domain 1"/>
    <property type="match status" value="2"/>
</dbReference>
<keyword evidence="3" id="KW-0808">Transferase</keyword>
<dbReference type="GO" id="GO:0004674">
    <property type="term" value="F:protein serine/threonine kinase activity"/>
    <property type="evidence" value="ECO:0007669"/>
    <property type="project" value="UniProtKB-KW"/>
</dbReference>
<dbReference type="GO" id="GO:0005524">
    <property type="term" value="F:ATP binding"/>
    <property type="evidence" value="ECO:0007669"/>
    <property type="project" value="UniProtKB-UniRule"/>
</dbReference>
<reference evidence="10" key="1">
    <citation type="submission" date="2020-11" db="EMBL/GenBank/DDBJ databases">
        <authorList>
            <person name="Tran Van P."/>
        </authorList>
    </citation>
    <scope>NUCLEOTIDE SEQUENCE</scope>
</reference>
<dbReference type="PROSITE" id="PS00108">
    <property type="entry name" value="PROTEIN_KINASE_ST"/>
    <property type="match status" value="1"/>
</dbReference>
<protein>
    <recommendedName>
        <fullName evidence="9">Protein kinase domain-containing protein</fullName>
    </recommendedName>
</protein>
<dbReference type="PROSITE" id="PS50011">
    <property type="entry name" value="PROTEIN_KINASE_DOM"/>
    <property type="match status" value="1"/>
</dbReference>
<dbReference type="GO" id="GO:0035556">
    <property type="term" value="P:intracellular signal transduction"/>
    <property type="evidence" value="ECO:0007669"/>
    <property type="project" value="UniProtKB-ARBA"/>
</dbReference>
<dbReference type="InterPro" id="IPR011009">
    <property type="entry name" value="Kinase-like_dom_sf"/>
</dbReference>
<dbReference type="SUPFAM" id="SSF56112">
    <property type="entry name" value="Protein kinase-like (PK-like)"/>
    <property type="match status" value="1"/>
</dbReference>
<dbReference type="InterPro" id="IPR050538">
    <property type="entry name" value="MAP_kinase_kinase_kinase"/>
</dbReference>